<dbReference type="OrthoDB" id="7820733at2"/>
<dbReference type="Gene3D" id="3.90.780.10">
    <property type="entry name" value="5'-Nucleotidase, C-terminal domain"/>
    <property type="match status" value="1"/>
</dbReference>
<feature type="domain" description="5'-Nucleotidase C-terminal" evidence="4">
    <location>
        <begin position="321"/>
        <end position="469"/>
    </location>
</feature>
<sequence length="606" mass="70132">MKNKLKVTLLCTSDVHGYYMPWDYSKDEYSKKGGLSRVSTYVKSLKKENEYVVLMDNGDLIQGNSAEYFINREKYPGIEVINKMKYEIYNMGNHEFNFGMDHLIDVVRQFNGVSMMGNLYRKKNTMRFMNGVYYKNIKGIRIGFVSLNTPLVRKFEAKRGNLKNFDVIDADFELERLLKEVGECDALIGLFHMGDFNENDIENTGIIDLLNNVKGAEKIDAIFGGHMHQIINKKINNTIFLEPGYHAEGLSRLDLTFDIDSKKLEDIRPSIIKIDDEIESDEEIEDILAQYHKELRERANEFIGYTSEDLSENDDVKGIAQTRVAQTKVTDFFLDVMLDYSGADVVSIHLDNPYPVILKGEIKRKNINNSYSYSGGEISIYNILGSDLKKYIEWSAGVFNKFYPDDINISFNPERIKFKYSTFDIFGNIKYDIDLNEDEGNRIKNLRKMDDTEISDDEILKLGINKYRMDYLISLNGPLSGLKMSPISSSITDKSLNVRGTIRNLSVRYIGLLPNKLYVPKNIKRWNVLLNNSNDELRKFAINLINEGSLLLYKLENGKTDFARPLNLNEKLEKYQIEKLKEKYDFNEDLILREILNEIKRGSYEV</sequence>
<dbReference type="SUPFAM" id="SSF56300">
    <property type="entry name" value="Metallo-dependent phosphatases"/>
    <property type="match status" value="1"/>
</dbReference>
<protein>
    <submittedName>
        <fullName evidence="5">Bifunctional metallophosphatase/5'-nucleotidase</fullName>
    </submittedName>
</protein>
<dbReference type="GO" id="GO:0030288">
    <property type="term" value="C:outer membrane-bounded periplasmic space"/>
    <property type="evidence" value="ECO:0007669"/>
    <property type="project" value="TreeGrafter"/>
</dbReference>
<dbReference type="PANTHER" id="PTHR11575">
    <property type="entry name" value="5'-NUCLEOTIDASE-RELATED"/>
    <property type="match status" value="1"/>
</dbReference>
<dbReference type="GO" id="GO:0046872">
    <property type="term" value="F:metal ion binding"/>
    <property type="evidence" value="ECO:0007669"/>
    <property type="project" value="InterPro"/>
</dbReference>
<dbReference type="PROSITE" id="PS00786">
    <property type="entry name" value="5_NUCLEOTIDASE_2"/>
    <property type="match status" value="1"/>
</dbReference>
<dbReference type="InterPro" id="IPR004843">
    <property type="entry name" value="Calcineurin-like_PHP"/>
</dbReference>
<gene>
    <name evidence="5" type="ORF">EQF91_01610</name>
</gene>
<dbReference type="InterPro" id="IPR036907">
    <property type="entry name" value="5'-Nucleotdase_C_sf"/>
</dbReference>
<dbReference type="InterPro" id="IPR029052">
    <property type="entry name" value="Metallo-depent_PP-like"/>
</dbReference>
<dbReference type="InterPro" id="IPR006179">
    <property type="entry name" value="5_nucleotidase/apyrase"/>
</dbReference>
<dbReference type="PRINTS" id="PR01607">
    <property type="entry name" value="APYRASEFAMLY"/>
</dbReference>
<dbReference type="Pfam" id="PF02872">
    <property type="entry name" value="5_nucleotid_C"/>
    <property type="match status" value="1"/>
</dbReference>
<dbReference type="RefSeq" id="WP_134712014.1">
    <property type="nucleotide sequence ID" value="NZ_CP119081.1"/>
</dbReference>
<feature type="domain" description="Calcineurin-like phosphoesterase" evidence="3">
    <location>
        <begin position="8"/>
        <end position="229"/>
    </location>
</feature>
<organism evidence="5 6">
    <name type="scientific">Helcococcus ovis</name>
    <dbReference type="NCBI Taxonomy" id="72026"/>
    <lineage>
        <taxon>Bacteria</taxon>
        <taxon>Bacillati</taxon>
        <taxon>Bacillota</taxon>
        <taxon>Tissierellia</taxon>
        <taxon>Tissierellales</taxon>
        <taxon>Peptoniphilaceae</taxon>
        <taxon>Helcococcus</taxon>
    </lineage>
</organism>
<accession>A0A4V3IYF6</accession>
<evidence type="ECO:0000313" key="6">
    <source>
        <dbReference type="Proteomes" id="UP000297454"/>
    </source>
</evidence>
<keyword evidence="2" id="KW-0547">Nucleotide-binding</keyword>
<keyword evidence="2" id="KW-0378">Hydrolase</keyword>
<dbReference type="SUPFAM" id="SSF55816">
    <property type="entry name" value="5'-nucleotidase (syn. UDP-sugar hydrolase), C-terminal domain"/>
    <property type="match status" value="1"/>
</dbReference>
<evidence type="ECO:0000259" key="3">
    <source>
        <dbReference type="Pfam" id="PF00149"/>
    </source>
</evidence>
<dbReference type="GO" id="GO:0016788">
    <property type="term" value="F:hydrolase activity, acting on ester bonds"/>
    <property type="evidence" value="ECO:0007669"/>
    <property type="project" value="InterPro"/>
</dbReference>
<dbReference type="Gene3D" id="3.60.21.10">
    <property type="match status" value="1"/>
</dbReference>
<dbReference type="PANTHER" id="PTHR11575:SF6">
    <property type="entry name" value="2',3'-CYCLIC-NUCLEOTIDE 2'-PHOSPHODIESTERASE_3'-NUCLEOTIDASE"/>
    <property type="match status" value="1"/>
</dbReference>
<dbReference type="AlphaFoldDB" id="A0A4V3IYF6"/>
<dbReference type="Pfam" id="PF00149">
    <property type="entry name" value="Metallophos"/>
    <property type="match status" value="1"/>
</dbReference>
<evidence type="ECO:0000313" key="5">
    <source>
        <dbReference type="EMBL" id="TFF67347.1"/>
    </source>
</evidence>
<dbReference type="GO" id="GO:0000166">
    <property type="term" value="F:nucleotide binding"/>
    <property type="evidence" value="ECO:0007669"/>
    <property type="project" value="UniProtKB-KW"/>
</dbReference>
<proteinExistence type="inferred from homology"/>
<dbReference type="GO" id="GO:0009166">
    <property type="term" value="P:nucleotide catabolic process"/>
    <property type="evidence" value="ECO:0007669"/>
    <property type="project" value="InterPro"/>
</dbReference>
<dbReference type="Proteomes" id="UP000297454">
    <property type="component" value="Unassembled WGS sequence"/>
</dbReference>
<evidence type="ECO:0000259" key="4">
    <source>
        <dbReference type="Pfam" id="PF02872"/>
    </source>
</evidence>
<evidence type="ECO:0000256" key="1">
    <source>
        <dbReference type="ARBA" id="ARBA00022729"/>
    </source>
</evidence>
<dbReference type="GeneID" id="97031481"/>
<dbReference type="InterPro" id="IPR008334">
    <property type="entry name" value="5'-Nucleotdase_C"/>
</dbReference>
<comment type="caution">
    <text evidence="5">The sequence shown here is derived from an EMBL/GenBank/DDBJ whole genome shotgun (WGS) entry which is preliminary data.</text>
</comment>
<dbReference type="InterPro" id="IPR006146">
    <property type="entry name" value="5'-Nucleotdase_CS"/>
</dbReference>
<reference evidence="5 6" key="1">
    <citation type="submission" date="2019-01" db="EMBL/GenBank/DDBJ databases">
        <title>Draft Genome Sequences of Helcococcus ovis Strains Isolated from the Uterus and Vagina of Dairy Cows with Metritis.</title>
        <authorList>
            <person name="Cunha F."/>
            <person name="Jeon S.J."/>
            <person name="Kutzer P."/>
            <person name="Galvao K.N."/>
        </authorList>
    </citation>
    <scope>NUCLEOTIDE SEQUENCE [LARGE SCALE GENOMIC DNA]</scope>
    <source>
        <strain evidence="5 6">KG-37</strain>
    </source>
</reference>
<evidence type="ECO:0000256" key="2">
    <source>
        <dbReference type="RuleBase" id="RU362119"/>
    </source>
</evidence>
<dbReference type="EMBL" id="SCFR01000003">
    <property type="protein sequence ID" value="TFF67347.1"/>
    <property type="molecule type" value="Genomic_DNA"/>
</dbReference>
<name>A0A4V3IYF6_9FIRM</name>
<keyword evidence="6" id="KW-1185">Reference proteome</keyword>
<keyword evidence="1" id="KW-0732">Signal</keyword>
<comment type="similarity">
    <text evidence="2">Belongs to the 5'-nucleotidase family.</text>
</comment>